<proteinExistence type="predicted"/>
<comment type="caution">
    <text evidence="1">The sequence shown here is derived from an EMBL/GenBank/DDBJ whole genome shotgun (WGS) entry which is preliminary data.</text>
</comment>
<gene>
    <name evidence="1" type="ORF">L1987_06727</name>
</gene>
<accession>A0ACB9JYY4</accession>
<keyword evidence="2" id="KW-1185">Reference proteome</keyword>
<sequence>MMYPDLSLASQAQTSFPLDILKIKKEIEEKTKDSSEPNSPPHQSSLITSPPRHQTPSPEKEVTTLSSRKNSLAQKTKKAKIISWSHVGRRHVINRDDDNKETFKCISDIMKFPDSDLQKITSLGIDKYNENESAKRLIEALNKIEKFVITYQNGVQEYLSAGRIVTLVHVDLQVLLKFHLKNEVNDKLGDFVIDVMHRQMEDLSSGKSSEMDGEEEEEDLGSNLRMYVDGNLVLKIENGLVENFSIIDLLCIDERSLLNLAELLMGNEEKNEKADNIEKTIKAFAKAYVKAAVLYDSYQDAQHNGFLPNASVVASTLLAMSTEPVSV</sequence>
<dbReference type="Proteomes" id="UP001056120">
    <property type="component" value="Linkage Group LG02"/>
</dbReference>
<evidence type="ECO:0000313" key="1">
    <source>
        <dbReference type="EMBL" id="KAI3825246.1"/>
    </source>
</evidence>
<name>A0ACB9JYY4_9ASTR</name>
<evidence type="ECO:0000313" key="2">
    <source>
        <dbReference type="Proteomes" id="UP001056120"/>
    </source>
</evidence>
<reference evidence="2" key="1">
    <citation type="journal article" date="2022" name="Mol. Ecol. Resour.">
        <title>The genomes of chicory, endive, great burdock and yacon provide insights into Asteraceae palaeo-polyploidization history and plant inulin production.</title>
        <authorList>
            <person name="Fan W."/>
            <person name="Wang S."/>
            <person name="Wang H."/>
            <person name="Wang A."/>
            <person name="Jiang F."/>
            <person name="Liu H."/>
            <person name="Zhao H."/>
            <person name="Xu D."/>
            <person name="Zhang Y."/>
        </authorList>
    </citation>
    <scope>NUCLEOTIDE SEQUENCE [LARGE SCALE GENOMIC DNA]</scope>
    <source>
        <strain evidence="2">cv. Yunnan</strain>
    </source>
</reference>
<dbReference type="EMBL" id="CM042019">
    <property type="protein sequence ID" value="KAI3825246.1"/>
    <property type="molecule type" value="Genomic_DNA"/>
</dbReference>
<reference evidence="1 2" key="2">
    <citation type="journal article" date="2022" name="Mol. Ecol. Resour.">
        <title>The genomes of chicory, endive, great burdock and yacon provide insights into Asteraceae paleo-polyploidization history and plant inulin production.</title>
        <authorList>
            <person name="Fan W."/>
            <person name="Wang S."/>
            <person name="Wang H."/>
            <person name="Wang A."/>
            <person name="Jiang F."/>
            <person name="Liu H."/>
            <person name="Zhao H."/>
            <person name="Xu D."/>
            <person name="Zhang Y."/>
        </authorList>
    </citation>
    <scope>NUCLEOTIDE SEQUENCE [LARGE SCALE GENOMIC DNA]</scope>
    <source>
        <strain evidence="2">cv. Yunnan</strain>
        <tissue evidence="1">Leaves</tissue>
    </source>
</reference>
<organism evidence="1 2">
    <name type="scientific">Smallanthus sonchifolius</name>
    <dbReference type="NCBI Taxonomy" id="185202"/>
    <lineage>
        <taxon>Eukaryota</taxon>
        <taxon>Viridiplantae</taxon>
        <taxon>Streptophyta</taxon>
        <taxon>Embryophyta</taxon>
        <taxon>Tracheophyta</taxon>
        <taxon>Spermatophyta</taxon>
        <taxon>Magnoliopsida</taxon>
        <taxon>eudicotyledons</taxon>
        <taxon>Gunneridae</taxon>
        <taxon>Pentapetalae</taxon>
        <taxon>asterids</taxon>
        <taxon>campanulids</taxon>
        <taxon>Asterales</taxon>
        <taxon>Asteraceae</taxon>
        <taxon>Asteroideae</taxon>
        <taxon>Heliantheae alliance</taxon>
        <taxon>Millerieae</taxon>
        <taxon>Smallanthus</taxon>
    </lineage>
</organism>
<protein>
    <submittedName>
        <fullName evidence="1">Uncharacterized protein</fullName>
    </submittedName>
</protein>